<dbReference type="Proteomes" id="UP000722791">
    <property type="component" value="Unassembled WGS sequence"/>
</dbReference>
<dbReference type="AlphaFoldDB" id="A0A8J4G8J7"/>
<evidence type="ECO:0000256" key="1">
    <source>
        <dbReference type="SAM" id="MobiDB-lite"/>
    </source>
</evidence>
<name>A0A8J4G8J7_9CHLO</name>
<proteinExistence type="predicted"/>
<evidence type="ECO:0000313" key="3">
    <source>
        <dbReference type="Proteomes" id="UP000722791"/>
    </source>
</evidence>
<feature type="compositionally biased region" description="Polar residues" evidence="1">
    <location>
        <begin position="18"/>
        <end position="30"/>
    </location>
</feature>
<comment type="caution">
    <text evidence="2">The sequence shown here is derived from an EMBL/GenBank/DDBJ whole genome shotgun (WGS) entry which is preliminary data.</text>
</comment>
<gene>
    <name evidence="2" type="ORF">Vretimale_6776</name>
</gene>
<evidence type="ECO:0000313" key="2">
    <source>
        <dbReference type="EMBL" id="GIM02034.1"/>
    </source>
</evidence>
<dbReference type="EMBL" id="BNCQ01000010">
    <property type="protein sequence ID" value="GIM02034.1"/>
    <property type="molecule type" value="Genomic_DNA"/>
</dbReference>
<sequence length="286" mass="30710">MRHARSGSSLHGMVGYTNGPQRNPQRQGQTAHRAHFQLDSPPRTKQHRGGPSMSAERFLLIVEELQARANELWELEQIELQRGNELMVICCSPSLNSPQHDPASLQAEDGLSSPVYHFDQSSLLQAHSHILHSPSLIPGTHAFQSPTWSNDFSAIAASLILPGPHVTDTAEEPCGLNTAGQNVHHGAGQQPPMAWQHLGAIYDIEAHVTFPQGLPCGGSGGTSATARSAKARLLERFDGSGGAGTATARHAQNVDPFCCSLTPVSDDFLGSPSWACLPMTHSVDKF</sequence>
<dbReference type="OrthoDB" id="542725at2759"/>
<protein>
    <submittedName>
        <fullName evidence="2">Uncharacterized protein</fullName>
    </submittedName>
</protein>
<accession>A0A8J4G8J7</accession>
<organism evidence="2 3">
    <name type="scientific">Volvox reticuliferus</name>
    <dbReference type="NCBI Taxonomy" id="1737510"/>
    <lineage>
        <taxon>Eukaryota</taxon>
        <taxon>Viridiplantae</taxon>
        <taxon>Chlorophyta</taxon>
        <taxon>core chlorophytes</taxon>
        <taxon>Chlorophyceae</taxon>
        <taxon>CS clade</taxon>
        <taxon>Chlamydomonadales</taxon>
        <taxon>Volvocaceae</taxon>
        <taxon>Volvox</taxon>
    </lineage>
</organism>
<reference evidence="2" key="1">
    <citation type="journal article" date="2021" name="Proc. Natl. Acad. Sci. U.S.A.">
        <title>Three genomes in the algal genus Volvox reveal the fate of a haploid sex-determining region after a transition to homothallism.</title>
        <authorList>
            <person name="Yamamoto K."/>
            <person name="Hamaji T."/>
            <person name="Kawai-Toyooka H."/>
            <person name="Matsuzaki R."/>
            <person name="Takahashi F."/>
            <person name="Nishimura Y."/>
            <person name="Kawachi M."/>
            <person name="Noguchi H."/>
            <person name="Minakuchi Y."/>
            <person name="Umen J.G."/>
            <person name="Toyoda A."/>
            <person name="Nozaki H."/>
        </authorList>
    </citation>
    <scope>NUCLEOTIDE SEQUENCE</scope>
    <source>
        <strain evidence="2">NIES-3785</strain>
    </source>
</reference>
<feature type="region of interest" description="Disordered" evidence="1">
    <location>
        <begin position="1"/>
        <end position="52"/>
    </location>
</feature>